<gene>
    <name evidence="1" type="ORF">HU137_01190</name>
</gene>
<dbReference type="RefSeq" id="WP_182041981.1">
    <property type="nucleotide sequence ID" value="NZ_JACDZE010000001.1"/>
</dbReference>
<dbReference type="Proteomes" id="UP000552241">
    <property type="component" value="Unassembled WGS sequence"/>
</dbReference>
<dbReference type="Gene3D" id="1.10.10.10">
    <property type="entry name" value="Winged helix-like DNA-binding domain superfamily/Winged helix DNA-binding domain"/>
    <property type="match status" value="1"/>
</dbReference>
<reference evidence="1 2" key="1">
    <citation type="submission" date="2020-07" db="EMBL/GenBank/DDBJ databases">
        <title>Moheibacter lacus sp. nov., a member of the family Flavobacteriaceae isolated from freshwater lake sediment.</title>
        <authorList>
            <person name="Liu Y."/>
        </authorList>
    </citation>
    <scope>NUCLEOTIDE SEQUENCE [LARGE SCALE GENOMIC DNA]</scope>
    <source>
        <strain evidence="1 2">BDHS18</strain>
    </source>
</reference>
<dbReference type="PROSITE" id="PS51197">
    <property type="entry name" value="HTH_RRF2_2"/>
    <property type="match status" value="1"/>
</dbReference>
<dbReference type="PANTHER" id="PTHR33221">
    <property type="entry name" value="WINGED HELIX-TURN-HELIX TRANSCRIPTIONAL REGULATOR, RRF2 FAMILY"/>
    <property type="match status" value="1"/>
</dbReference>
<protein>
    <submittedName>
        <fullName evidence="1">Rrf2 family transcriptional regulator</fullName>
    </submittedName>
</protein>
<proteinExistence type="predicted"/>
<dbReference type="GO" id="GO:0005829">
    <property type="term" value="C:cytosol"/>
    <property type="evidence" value="ECO:0007669"/>
    <property type="project" value="TreeGrafter"/>
</dbReference>
<organism evidence="1 2">
    <name type="scientific">Moheibacter lacus</name>
    <dbReference type="NCBI Taxonomy" id="2745851"/>
    <lineage>
        <taxon>Bacteria</taxon>
        <taxon>Pseudomonadati</taxon>
        <taxon>Bacteroidota</taxon>
        <taxon>Flavobacteriia</taxon>
        <taxon>Flavobacteriales</taxon>
        <taxon>Weeksellaceae</taxon>
        <taxon>Moheibacter</taxon>
    </lineage>
</organism>
<dbReference type="InterPro" id="IPR036390">
    <property type="entry name" value="WH_DNA-bd_sf"/>
</dbReference>
<dbReference type="PANTHER" id="PTHR33221:SF13">
    <property type="entry name" value="TRANSCRIPTIONAL REGULATOR-RELATED"/>
    <property type="match status" value="1"/>
</dbReference>
<dbReference type="InterPro" id="IPR000944">
    <property type="entry name" value="Tscrpt_reg_Rrf2"/>
</dbReference>
<name>A0A838ZRP3_9FLAO</name>
<accession>A0A838ZRP3</accession>
<dbReference type="GO" id="GO:0003700">
    <property type="term" value="F:DNA-binding transcription factor activity"/>
    <property type="evidence" value="ECO:0007669"/>
    <property type="project" value="TreeGrafter"/>
</dbReference>
<keyword evidence="2" id="KW-1185">Reference proteome</keyword>
<dbReference type="AlphaFoldDB" id="A0A838ZRP3"/>
<evidence type="ECO:0000313" key="2">
    <source>
        <dbReference type="Proteomes" id="UP000552241"/>
    </source>
</evidence>
<dbReference type="EMBL" id="JACDZE010000001">
    <property type="protein sequence ID" value="MBA5628379.1"/>
    <property type="molecule type" value="Genomic_DNA"/>
</dbReference>
<dbReference type="Pfam" id="PF02082">
    <property type="entry name" value="Rrf2"/>
    <property type="match status" value="1"/>
</dbReference>
<dbReference type="InterPro" id="IPR036388">
    <property type="entry name" value="WH-like_DNA-bd_sf"/>
</dbReference>
<sequence length="144" mass="15881">MFSKSCEYGIKAVVYILTQSLEGRRIKVGEIAESTDSPTAFTAKILGTLVKHNIVKSQTGPFGGFFIENHRISEIKLCEIVFAIDGDKVYDGCGLGLDNCDAENPCPLHGHFVEIRNKLKFMLETTSVLDLAMNLKNGESVLIR</sequence>
<dbReference type="SUPFAM" id="SSF46785">
    <property type="entry name" value="Winged helix' DNA-binding domain"/>
    <property type="match status" value="1"/>
</dbReference>
<evidence type="ECO:0000313" key="1">
    <source>
        <dbReference type="EMBL" id="MBA5628379.1"/>
    </source>
</evidence>
<comment type="caution">
    <text evidence="1">The sequence shown here is derived from an EMBL/GenBank/DDBJ whole genome shotgun (WGS) entry which is preliminary data.</text>
</comment>